<organism evidence="8">
    <name type="scientific">marine metagenome</name>
    <dbReference type="NCBI Taxonomy" id="408172"/>
    <lineage>
        <taxon>unclassified sequences</taxon>
        <taxon>metagenomes</taxon>
        <taxon>ecological metagenomes</taxon>
    </lineage>
</organism>
<dbReference type="InterPro" id="IPR035973">
    <property type="entry name" value="Cyt_c_oxidase_su3-like_sf"/>
</dbReference>
<comment type="similarity">
    <text evidence="2">Belongs to the cytochrome c oxidase subunit 3 family.</text>
</comment>
<name>A0A381S5R6_9ZZZZ</name>
<feature type="transmembrane region" description="Helical" evidence="6">
    <location>
        <begin position="99"/>
        <end position="119"/>
    </location>
</feature>
<evidence type="ECO:0000256" key="3">
    <source>
        <dbReference type="ARBA" id="ARBA00022692"/>
    </source>
</evidence>
<feature type="transmembrane region" description="Helical" evidence="6">
    <location>
        <begin position="66"/>
        <end position="87"/>
    </location>
</feature>
<feature type="transmembrane region" description="Helical" evidence="6">
    <location>
        <begin position="139"/>
        <end position="159"/>
    </location>
</feature>
<dbReference type="PANTHER" id="PTHR11403">
    <property type="entry name" value="CYTOCHROME C OXIDASE SUBUNIT III"/>
    <property type="match status" value="1"/>
</dbReference>
<dbReference type="PANTHER" id="PTHR11403:SF10">
    <property type="entry name" value="CYTOCHROME C OXIDASE"/>
    <property type="match status" value="1"/>
</dbReference>
<dbReference type="PROSITE" id="PS50253">
    <property type="entry name" value="COX3"/>
    <property type="match status" value="1"/>
</dbReference>
<feature type="domain" description="Heme-copper oxidase subunit III family profile" evidence="7">
    <location>
        <begin position="1"/>
        <end position="202"/>
    </location>
</feature>
<dbReference type="Pfam" id="PF00510">
    <property type="entry name" value="COX3"/>
    <property type="match status" value="1"/>
</dbReference>
<dbReference type="SUPFAM" id="SSF81452">
    <property type="entry name" value="Cytochrome c oxidase subunit III-like"/>
    <property type="match status" value="1"/>
</dbReference>
<feature type="transmembrane region" description="Helical" evidence="6">
    <location>
        <begin position="32"/>
        <end position="54"/>
    </location>
</feature>
<dbReference type="InterPro" id="IPR000298">
    <property type="entry name" value="Cyt_c_oxidase-like_su3"/>
</dbReference>
<evidence type="ECO:0000256" key="5">
    <source>
        <dbReference type="ARBA" id="ARBA00023136"/>
    </source>
</evidence>
<feature type="non-terminal residue" evidence="8">
    <location>
        <position position="1"/>
    </location>
</feature>
<keyword evidence="4 6" id="KW-1133">Transmembrane helix</keyword>
<dbReference type="CDD" id="cd02865">
    <property type="entry name" value="Heme_Cu_Oxidase_III_2"/>
    <property type="match status" value="1"/>
</dbReference>
<evidence type="ECO:0000256" key="4">
    <source>
        <dbReference type="ARBA" id="ARBA00022989"/>
    </source>
</evidence>
<dbReference type="EMBL" id="UINC01002642">
    <property type="protein sequence ID" value="SUZ98819.1"/>
    <property type="molecule type" value="Genomic_DNA"/>
</dbReference>
<dbReference type="Gene3D" id="1.20.120.80">
    <property type="entry name" value="Cytochrome c oxidase, subunit III, four-helix bundle"/>
    <property type="match status" value="1"/>
</dbReference>
<evidence type="ECO:0000256" key="2">
    <source>
        <dbReference type="ARBA" id="ARBA00010581"/>
    </source>
</evidence>
<evidence type="ECO:0000313" key="8">
    <source>
        <dbReference type="EMBL" id="SUZ98819.1"/>
    </source>
</evidence>
<dbReference type="InterPro" id="IPR013833">
    <property type="entry name" value="Cyt_c_oxidase_su3_a-hlx"/>
</dbReference>
<feature type="transmembrane region" description="Helical" evidence="6">
    <location>
        <begin position="180"/>
        <end position="201"/>
    </location>
</feature>
<accession>A0A381S5R6</accession>
<evidence type="ECO:0000259" key="7">
    <source>
        <dbReference type="PROSITE" id="PS50253"/>
    </source>
</evidence>
<gene>
    <name evidence="8" type="ORF">METZ01_LOCUS51673</name>
</gene>
<dbReference type="GO" id="GO:0019646">
    <property type="term" value="P:aerobic electron transport chain"/>
    <property type="evidence" value="ECO:0007669"/>
    <property type="project" value="InterPro"/>
</dbReference>
<proteinExistence type="inferred from homology"/>
<dbReference type="InterPro" id="IPR024791">
    <property type="entry name" value="Cyt_c/ubiquinol_Oxase_su3"/>
</dbReference>
<protein>
    <recommendedName>
        <fullName evidence="7">Heme-copper oxidase subunit III family profile domain-containing protein</fullName>
    </recommendedName>
</protein>
<evidence type="ECO:0000256" key="6">
    <source>
        <dbReference type="SAM" id="Phobius"/>
    </source>
</evidence>
<dbReference type="GO" id="GO:0004129">
    <property type="term" value="F:cytochrome-c oxidase activity"/>
    <property type="evidence" value="ECO:0007669"/>
    <property type="project" value="InterPro"/>
</dbReference>
<sequence length="202" mass="22402">VSIFRTLSTKPWVAERGYVSDSHGFRLPTAKVFLSVFLGVVTAVFGLLTAAYFIRMAYADWQALPVPALLWLNTAILILSSIALQWARVAAGREHADGVRRGLLAGGALAFAFLVGQFLVWRQLGSLGYFVDSNPSNSFFYLITGLHGVHLLGGLVAWFRASIRLWRGAEVAKIHMSVELCAMYWHFLLVVWLVMFGLLLVT</sequence>
<dbReference type="GO" id="GO:0016020">
    <property type="term" value="C:membrane"/>
    <property type="evidence" value="ECO:0007669"/>
    <property type="project" value="UniProtKB-SubCell"/>
</dbReference>
<dbReference type="AlphaFoldDB" id="A0A381S5R6"/>
<reference evidence="8" key="1">
    <citation type="submission" date="2018-05" db="EMBL/GenBank/DDBJ databases">
        <authorList>
            <person name="Lanie J.A."/>
            <person name="Ng W.-L."/>
            <person name="Kazmierczak K.M."/>
            <person name="Andrzejewski T.M."/>
            <person name="Davidsen T.M."/>
            <person name="Wayne K.J."/>
            <person name="Tettelin H."/>
            <person name="Glass J.I."/>
            <person name="Rusch D."/>
            <person name="Podicherti R."/>
            <person name="Tsui H.-C.T."/>
            <person name="Winkler M.E."/>
        </authorList>
    </citation>
    <scope>NUCLEOTIDE SEQUENCE</scope>
</reference>
<evidence type="ECO:0000256" key="1">
    <source>
        <dbReference type="ARBA" id="ARBA00004141"/>
    </source>
</evidence>
<keyword evidence="5 6" id="KW-0472">Membrane</keyword>
<comment type="subcellular location">
    <subcellularLocation>
        <location evidence="1">Membrane</location>
        <topology evidence="1">Multi-pass membrane protein</topology>
    </subcellularLocation>
</comment>
<keyword evidence="3 6" id="KW-0812">Transmembrane</keyword>